<comment type="caution">
    <text evidence="3">The sequence shown here is derived from an EMBL/GenBank/DDBJ whole genome shotgun (WGS) entry which is preliminary data.</text>
</comment>
<feature type="region of interest" description="Disordered" evidence="2">
    <location>
        <begin position="73"/>
        <end position="120"/>
    </location>
</feature>
<feature type="compositionally biased region" description="Basic and acidic residues" evidence="2">
    <location>
        <begin position="73"/>
        <end position="86"/>
    </location>
</feature>
<dbReference type="EMBL" id="JBJXBP010000008">
    <property type="protein sequence ID" value="KAL3814994.1"/>
    <property type="molecule type" value="Genomic_DNA"/>
</dbReference>
<dbReference type="AlphaFoldDB" id="A0ABD3RQN3"/>
<dbReference type="InterPro" id="IPR038745">
    <property type="entry name" value="AT4G37440-like"/>
</dbReference>
<reference evidence="3 4" key="1">
    <citation type="submission" date="2024-12" db="EMBL/GenBank/DDBJ databases">
        <title>The unique morphological basis and parallel evolutionary history of personate flowers in Penstemon.</title>
        <authorList>
            <person name="Depatie T.H."/>
            <person name="Wessinger C.A."/>
        </authorList>
    </citation>
    <scope>NUCLEOTIDE SEQUENCE [LARGE SCALE GENOMIC DNA]</scope>
    <source>
        <strain evidence="3">WTNN_2</strain>
        <tissue evidence="3">Leaf</tissue>
    </source>
</reference>
<evidence type="ECO:0000313" key="3">
    <source>
        <dbReference type="EMBL" id="KAL3814994.1"/>
    </source>
</evidence>
<gene>
    <name evidence="3" type="ORF">ACJIZ3_016262</name>
</gene>
<dbReference type="CDD" id="cd11650">
    <property type="entry name" value="AT4G37440_like"/>
    <property type="match status" value="1"/>
</dbReference>
<evidence type="ECO:0000256" key="1">
    <source>
        <dbReference type="SAM" id="Coils"/>
    </source>
</evidence>
<organism evidence="3 4">
    <name type="scientific">Penstemon smallii</name>
    <dbReference type="NCBI Taxonomy" id="265156"/>
    <lineage>
        <taxon>Eukaryota</taxon>
        <taxon>Viridiplantae</taxon>
        <taxon>Streptophyta</taxon>
        <taxon>Embryophyta</taxon>
        <taxon>Tracheophyta</taxon>
        <taxon>Spermatophyta</taxon>
        <taxon>Magnoliopsida</taxon>
        <taxon>eudicotyledons</taxon>
        <taxon>Gunneridae</taxon>
        <taxon>Pentapetalae</taxon>
        <taxon>asterids</taxon>
        <taxon>lamiids</taxon>
        <taxon>Lamiales</taxon>
        <taxon>Plantaginaceae</taxon>
        <taxon>Cheloneae</taxon>
        <taxon>Penstemon</taxon>
    </lineage>
</organism>
<feature type="coiled-coil region" evidence="1">
    <location>
        <begin position="154"/>
        <end position="181"/>
    </location>
</feature>
<feature type="region of interest" description="Disordered" evidence="2">
    <location>
        <begin position="429"/>
        <end position="485"/>
    </location>
</feature>
<name>A0ABD3RQN3_9LAMI</name>
<dbReference type="Proteomes" id="UP001634393">
    <property type="component" value="Unassembled WGS sequence"/>
</dbReference>
<dbReference type="PANTHER" id="PTHR34057">
    <property type="entry name" value="ELONGATION FACTOR"/>
    <property type="match status" value="1"/>
</dbReference>
<proteinExistence type="predicted"/>
<dbReference type="PANTHER" id="PTHR34057:SF10">
    <property type="entry name" value="TRANSPOSASE, PTTA_EN_SPM, PLANT"/>
    <property type="match status" value="1"/>
</dbReference>
<protein>
    <submittedName>
        <fullName evidence="3">Uncharacterized protein</fullName>
    </submittedName>
</protein>
<feature type="compositionally biased region" description="Basic residues" evidence="2">
    <location>
        <begin position="468"/>
        <end position="485"/>
    </location>
</feature>
<sequence>MGPEVEVNKRSKAKMESSTYKTYGNLAQELEDELMKFTPTYEESKVGVQLVEKNEKVHKNVDVEVDIIKRTKSGGKEVVEPEHHDTTGSLSSFEGSGSEDENDGTMGDSEALSNFNGDSESAPGFDGFGEMFRPKKKKVTAHWRSYIQPLMWRCKWVELQIKKFESQAQRYERQLEKCSSQKNVPEKSMLEDNGVKSLPFLRKNAKSEVLRRKKRNRIEATKDVAEYMSNHTLFSYYENRKFFNKGAFMENELKNPAKAAQKVNINDNFWVNDDLLCLESGDGDSSFEQVLQKIEYLQSRVGKLKNKAEKVIDENVVDISYLENLVLPMPSKALISSSQSTSSHSYNEKRMAVGTIIASQLISEYNMGSKIEPESEMITHEGIVSKANGSRTVPLFACPLSNGGDGALINKQKVKEEVHDYEPIQRSLVLRDESGSTAPVTEESKLPAEDQPPPKTRSIAKLTAPKTQARRGRRRGTGRWGRRYT</sequence>
<keyword evidence="1" id="KW-0175">Coiled coil</keyword>
<keyword evidence="4" id="KW-1185">Reference proteome</keyword>
<evidence type="ECO:0000313" key="4">
    <source>
        <dbReference type="Proteomes" id="UP001634393"/>
    </source>
</evidence>
<evidence type="ECO:0000256" key="2">
    <source>
        <dbReference type="SAM" id="MobiDB-lite"/>
    </source>
</evidence>
<accession>A0ABD3RQN3</accession>